<dbReference type="InterPro" id="IPR012337">
    <property type="entry name" value="RNaseH-like_sf"/>
</dbReference>
<dbReference type="PANTHER" id="PTHR45749:SF21">
    <property type="entry name" value="DUF4371 DOMAIN-CONTAINING PROTEIN"/>
    <property type="match status" value="1"/>
</dbReference>
<dbReference type="InterPro" id="IPR008906">
    <property type="entry name" value="HATC_C_dom"/>
</dbReference>
<evidence type="ECO:0000313" key="2">
    <source>
        <dbReference type="EMBL" id="CAI6356334.1"/>
    </source>
</evidence>
<dbReference type="EMBL" id="CARXXK010000002">
    <property type="protein sequence ID" value="CAI6356334.1"/>
    <property type="molecule type" value="Genomic_DNA"/>
</dbReference>
<protein>
    <recommendedName>
        <fullName evidence="1">HAT C-terminal dimerisation domain-containing protein</fullName>
    </recommendedName>
</protein>
<comment type="caution">
    <text evidence="2">The sequence shown here is derived from an EMBL/GenBank/DDBJ whole genome shotgun (WGS) entry which is preliminary data.</text>
</comment>
<accession>A0AAV0WKK0</accession>
<dbReference type="GO" id="GO:0046983">
    <property type="term" value="F:protein dimerization activity"/>
    <property type="evidence" value="ECO:0007669"/>
    <property type="project" value="InterPro"/>
</dbReference>
<dbReference type="AlphaFoldDB" id="A0AAV0WKK0"/>
<organism evidence="2 3">
    <name type="scientific">Macrosiphum euphorbiae</name>
    <name type="common">potato aphid</name>
    <dbReference type="NCBI Taxonomy" id="13131"/>
    <lineage>
        <taxon>Eukaryota</taxon>
        <taxon>Metazoa</taxon>
        <taxon>Ecdysozoa</taxon>
        <taxon>Arthropoda</taxon>
        <taxon>Hexapoda</taxon>
        <taxon>Insecta</taxon>
        <taxon>Pterygota</taxon>
        <taxon>Neoptera</taxon>
        <taxon>Paraneoptera</taxon>
        <taxon>Hemiptera</taxon>
        <taxon>Sternorrhyncha</taxon>
        <taxon>Aphidomorpha</taxon>
        <taxon>Aphidoidea</taxon>
        <taxon>Aphididae</taxon>
        <taxon>Macrosiphini</taxon>
        <taxon>Macrosiphum</taxon>
    </lineage>
</organism>
<gene>
    <name evidence="2" type="ORF">MEUPH1_LOCUS12077</name>
</gene>
<evidence type="ECO:0000313" key="3">
    <source>
        <dbReference type="Proteomes" id="UP001160148"/>
    </source>
</evidence>
<dbReference type="SUPFAM" id="SSF53098">
    <property type="entry name" value="Ribonuclease H-like"/>
    <property type="match status" value="1"/>
</dbReference>
<dbReference type="PANTHER" id="PTHR45749">
    <property type="match status" value="1"/>
</dbReference>
<evidence type="ECO:0000259" key="1">
    <source>
        <dbReference type="Pfam" id="PF05699"/>
    </source>
</evidence>
<dbReference type="Proteomes" id="UP001160148">
    <property type="component" value="Unassembled WGS sequence"/>
</dbReference>
<keyword evidence="3" id="KW-1185">Reference proteome</keyword>
<reference evidence="2 3" key="1">
    <citation type="submission" date="2023-01" db="EMBL/GenBank/DDBJ databases">
        <authorList>
            <person name="Whitehead M."/>
        </authorList>
    </citation>
    <scope>NUCLEOTIDE SEQUENCE [LARGE SCALE GENOMIC DNA]</scope>
</reference>
<name>A0AAV0WKK0_9HEMI</name>
<feature type="domain" description="HAT C-terminal dimerisation" evidence="1">
    <location>
        <begin position="54"/>
        <end position="114"/>
    </location>
</feature>
<proteinExistence type="predicted"/>
<sequence length="146" mass="17252">MKKSDIIKNTSSLLDHFPDDLDIETFVDEMLQFQELKMSLFSHDKTIDDPQYQLRYLKSMNIKHTFPNIETVLQIYLTIPCKNCSSERSFSALKRVKTRLRSCLSQDRLDNLTLLTVEHEITKQLSYEDIIEKFSKILKKNQCNLM</sequence>
<dbReference type="Pfam" id="PF05699">
    <property type="entry name" value="Dimer_Tnp_hAT"/>
    <property type="match status" value="1"/>
</dbReference>